<dbReference type="GO" id="GO:0016263">
    <property type="term" value="F:glycoprotein-N-acetylgalactosamine 3-beta-galactosyltransferase activity"/>
    <property type="evidence" value="ECO:0007669"/>
    <property type="project" value="UniProtKB-EC"/>
</dbReference>
<dbReference type="EMBL" id="MLAK01001321">
    <property type="protein sequence ID" value="OHS94402.1"/>
    <property type="molecule type" value="Genomic_DNA"/>
</dbReference>
<dbReference type="GeneID" id="94847331"/>
<evidence type="ECO:0000259" key="13">
    <source>
        <dbReference type="Pfam" id="PF02434"/>
    </source>
</evidence>
<evidence type="ECO:0000256" key="2">
    <source>
        <dbReference type="ARBA" id="ARBA00004922"/>
    </source>
</evidence>
<dbReference type="Proteomes" id="UP000179807">
    <property type="component" value="Unassembled WGS sequence"/>
</dbReference>
<dbReference type="Pfam" id="PF02434">
    <property type="entry name" value="Fringe"/>
    <property type="match status" value="1"/>
</dbReference>
<keyword evidence="7 12" id="KW-0812">Transmembrane</keyword>
<comment type="similarity">
    <text evidence="3">Belongs to the glycosyltransferase 31 family. Beta3-Gal-T subfamily.</text>
</comment>
<evidence type="ECO:0000256" key="4">
    <source>
        <dbReference type="ARBA" id="ARBA00012557"/>
    </source>
</evidence>
<comment type="caution">
    <text evidence="14">The sequence shown here is derived from an EMBL/GenBank/DDBJ whole genome shotgun (WGS) entry which is preliminary data.</text>
</comment>
<evidence type="ECO:0000256" key="12">
    <source>
        <dbReference type="SAM" id="Phobius"/>
    </source>
</evidence>
<accession>A0A1J4J522</accession>
<dbReference type="PANTHER" id="PTHR23033">
    <property type="entry name" value="BETA1,3-GALACTOSYLTRANSFERASE"/>
    <property type="match status" value="1"/>
</dbReference>
<evidence type="ECO:0000256" key="5">
    <source>
        <dbReference type="ARBA" id="ARBA00022676"/>
    </source>
</evidence>
<evidence type="ECO:0000256" key="9">
    <source>
        <dbReference type="ARBA" id="ARBA00022968"/>
    </source>
</evidence>
<name>A0A1J4J522_9EUKA</name>
<dbReference type="Gene3D" id="3.90.550.50">
    <property type="match status" value="1"/>
</dbReference>
<evidence type="ECO:0000256" key="1">
    <source>
        <dbReference type="ARBA" id="ARBA00004606"/>
    </source>
</evidence>
<dbReference type="InterPro" id="IPR003378">
    <property type="entry name" value="Fringe-like_glycosylTrfase"/>
</dbReference>
<protein>
    <recommendedName>
        <fullName evidence="4">N-acetylgalactosaminide beta-1,3-galactosyltransferase</fullName>
        <ecNumber evidence="4">2.4.1.122</ecNumber>
    </recommendedName>
</protein>
<dbReference type="OrthoDB" id="414175at2759"/>
<dbReference type="RefSeq" id="XP_068347539.1">
    <property type="nucleotide sequence ID" value="XM_068512627.1"/>
</dbReference>
<evidence type="ECO:0000256" key="8">
    <source>
        <dbReference type="ARBA" id="ARBA00022741"/>
    </source>
</evidence>
<evidence type="ECO:0000256" key="10">
    <source>
        <dbReference type="ARBA" id="ARBA00022989"/>
    </source>
</evidence>
<keyword evidence="8" id="KW-0547">Nucleotide-binding</keyword>
<sequence length="362" mass="42163">MFMIVCPGMLSSIIYLRKYKALVLPMMIVLLIAIPILRCNFTLESPSNYILLTRSQEIYILVITGLYNNQRIQYMLGSWIPELQKSEISHKSQVVFASEDEIPNSLGINTLVVSKNITAAALSNKTVFKPGSKEKEIPKTIKFYYGMKDFYENTNFKWFKYQDDDASIYVPNLKIMLDDYNSQFEPRKEIVVKGACTMDRRFTVRPNVEDLYIQGGTGLLFSRKAVEFFLANFKEWYDGLSYYEDRHMFVMIEKMGLTGENVSSTYFIGDEFQTGVKLVHLLNRRKLQSLPLCPESHPPTKCKPEFYQLNKVASYHKYDYYYWIDTAFKTGKIPDWVRFYDNHYTPKVCKSQIVIESSSSIS</sequence>
<evidence type="ECO:0000256" key="11">
    <source>
        <dbReference type="ARBA" id="ARBA00023136"/>
    </source>
</evidence>
<evidence type="ECO:0000256" key="3">
    <source>
        <dbReference type="ARBA" id="ARBA00006462"/>
    </source>
</evidence>
<keyword evidence="6" id="KW-0808">Transferase</keyword>
<keyword evidence="5" id="KW-0328">Glycosyltransferase</keyword>
<comment type="subcellular location">
    <subcellularLocation>
        <location evidence="1">Membrane</location>
        <topology evidence="1">Single-pass type II membrane protein</topology>
    </subcellularLocation>
</comment>
<organism evidence="14 15">
    <name type="scientific">Tritrichomonas foetus</name>
    <dbReference type="NCBI Taxonomy" id="1144522"/>
    <lineage>
        <taxon>Eukaryota</taxon>
        <taxon>Metamonada</taxon>
        <taxon>Parabasalia</taxon>
        <taxon>Tritrichomonadida</taxon>
        <taxon>Tritrichomonadidae</taxon>
        <taxon>Tritrichomonas</taxon>
    </lineage>
</organism>
<keyword evidence="11 12" id="KW-0472">Membrane</keyword>
<evidence type="ECO:0000313" key="14">
    <source>
        <dbReference type="EMBL" id="OHS94402.1"/>
    </source>
</evidence>
<proteinExistence type="inferred from homology"/>
<feature type="domain" description="Fringe-like glycosyltransferase" evidence="13">
    <location>
        <begin position="55"/>
        <end position="228"/>
    </location>
</feature>
<gene>
    <name evidence="14" type="ORF">TRFO_39413</name>
</gene>
<keyword evidence="10 12" id="KW-1133">Transmembrane helix</keyword>
<reference evidence="14" key="1">
    <citation type="submission" date="2016-10" db="EMBL/GenBank/DDBJ databases">
        <authorList>
            <person name="Benchimol M."/>
            <person name="Almeida L.G."/>
            <person name="Vasconcelos A.T."/>
            <person name="Perreira-Neves A."/>
            <person name="Rosa I.A."/>
            <person name="Tasca T."/>
            <person name="Bogo M.R."/>
            <person name="de Souza W."/>
        </authorList>
    </citation>
    <scope>NUCLEOTIDE SEQUENCE [LARGE SCALE GENOMIC DNA]</scope>
    <source>
        <strain evidence="14">K</strain>
    </source>
</reference>
<dbReference type="EC" id="2.4.1.122" evidence="4"/>
<dbReference type="GO" id="GO:0016020">
    <property type="term" value="C:membrane"/>
    <property type="evidence" value="ECO:0007669"/>
    <property type="project" value="UniProtKB-SubCell"/>
</dbReference>
<dbReference type="AlphaFoldDB" id="A0A1J4J522"/>
<dbReference type="InterPro" id="IPR026050">
    <property type="entry name" value="C1GALT1/C1GALT1_chp1"/>
</dbReference>
<dbReference type="PANTHER" id="PTHR23033:SF14">
    <property type="entry name" value="GLYCOPROTEIN-N-ACETYLGALACTOSAMINE 3-BETA-GALACTOSYLTRANSFERASE 1-RELATED"/>
    <property type="match status" value="1"/>
</dbReference>
<keyword evidence="15" id="KW-1185">Reference proteome</keyword>
<dbReference type="VEuPathDB" id="TrichDB:TRFO_39413"/>
<dbReference type="GO" id="GO:0000166">
    <property type="term" value="F:nucleotide binding"/>
    <property type="evidence" value="ECO:0007669"/>
    <property type="project" value="UniProtKB-KW"/>
</dbReference>
<evidence type="ECO:0000256" key="6">
    <source>
        <dbReference type="ARBA" id="ARBA00022679"/>
    </source>
</evidence>
<evidence type="ECO:0000313" key="15">
    <source>
        <dbReference type="Proteomes" id="UP000179807"/>
    </source>
</evidence>
<evidence type="ECO:0000256" key="7">
    <source>
        <dbReference type="ARBA" id="ARBA00022692"/>
    </source>
</evidence>
<comment type="pathway">
    <text evidence="2">Protein modification; protein glycosylation.</text>
</comment>
<feature type="transmembrane region" description="Helical" evidence="12">
    <location>
        <begin position="21"/>
        <end position="37"/>
    </location>
</feature>
<keyword evidence="9" id="KW-0735">Signal-anchor</keyword>